<accession>A0A0L6U204</accession>
<dbReference type="Proteomes" id="UP000036873">
    <property type="component" value="Unassembled WGS sequence"/>
</dbReference>
<sequence>MAYCPKCGVEVERDTKNCPLCDFPIPDVGEQDEKEVRKYPQAINTYNEDHQEKKNIAFFSIGIIAVSLLIILGVIYLVYPWNHALIKYIIVADLSIFAIIFFSLGYLKPKYNLLGVYITVLVTTWSIYLIGGSQNNWFLNYAVPIATLLYLDIMIFMLIFKHTRHRSQFIYIPSNLILSVIVFTIGLDAIISINYLGTLDLTWSLIVAVSGICIIGLLQGIYHQIPEKTRKMLKKKMHV</sequence>
<evidence type="ECO:0000313" key="2">
    <source>
        <dbReference type="EMBL" id="KNZ42347.1"/>
    </source>
</evidence>
<feature type="transmembrane region" description="Helical" evidence="1">
    <location>
        <begin position="114"/>
        <end position="131"/>
    </location>
</feature>
<feature type="transmembrane region" description="Helical" evidence="1">
    <location>
        <begin position="172"/>
        <end position="195"/>
    </location>
</feature>
<keyword evidence="1" id="KW-0472">Membrane</keyword>
<dbReference type="OrthoDB" id="80070at2"/>
<feature type="transmembrane region" description="Helical" evidence="1">
    <location>
        <begin position="56"/>
        <end position="79"/>
    </location>
</feature>
<dbReference type="EMBL" id="LGYO01000015">
    <property type="protein sequence ID" value="KNZ42347.1"/>
    <property type="molecule type" value="Genomic_DNA"/>
</dbReference>
<dbReference type="PATRIC" id="fig|52689.4.peg.475"/>
<keyword evidence="1" id="KW-1133">Transmembrane helix</keyword>
<dbReference type="RefSeq" id="WP_050739637.1">
    <property type="nucleotide sequence ID" value="NZ_LGYO01000015.1"/>
</dbReference>
<organism evidence="2 3">
    <name type="scientific">Acetobacterium bakii</name>
    <dbReference type="NCBI Taxonomy" id="52689"/>
    <lineage>
        <taxon>Bacteria</taxon>
        <taxon>Bacillati</taxon>
        <taxon>Bacillota</taxon>
        <taxon>Clostridia</taxon>
        <taxon>Eubacteriales</taxon>
        <taxon>Eubacteriaceae</taxon>
        <taxon>Acetobacterium</taxon>
    </lineage>
</organism>
<feature type="transmembrane region" description="Helical" evidence="1">
    <location>
        <begin position="137"/>
        <end position="160"/>
    </location>
</feature>
<evidence type="ECO:0000256" key="1">
    <source>
        <dbReference type="SAM" id="Phobius"/>
    </source>
</evidence>
<feature type="transmembrane region" description="Helical" evidence="1">
    <location>
        <begin position="201"/>
        <end position="222"/>
    </location>
</feature>
<protein>
    <submittedName>
        <fullName evidence="2">Uncharacterized protein</fullName>
    </submittedName>
</protein>
<evidence type="ECO:0000313" key="3">
    <source>
        <dbReference type="Proteomes" id="UP000036873"/>
    </source>
</evidence>
<feature type="transmembrane region" description="Helical" evidence="1">
    <location>
        <begin position="85"/>
        <end position="107"/>
    </location>
</feature>
<gene>
    <name evidence="2" type="ORF">AKG39_06845</name>
</gene>
<dbReference type="STRING" id="52689.AKG39_06845"/>
<proteinExistence type="predicted"/>
<keyword evidence="1" id="KW-0812">Transmembrane</keyword>
<dbReference type="AlphaFoldDB" id="A0A0L6U204"/>
<keyword evidence="3" id="KW-1185">Reference proteome</keyword>
<reference evidence="3" key="1">
    <citation type="submission" date="2015-07" db="EMBL/GenBank/DDBJ databases">
        <title>Draft genome sequence of Acetobacterium bakii DSM 8293, a potential psychrophilic chemical producer through syngas fermentation.</title>
        <authorList>
            <person name="Song Y."/>
            <person name="Hwang S."/>
            <person name="Cho B.-K."/>
        </authorList>
    </citation>
    <scope>NUCLEOTIDE SEQUENCE [LARGE SCALE GENOMIC DNA]</scope>
    <source>
        <strain evidence="3">DSM 8239</strain>
    </source>
</reference>
<name>A0A0L6U204_9FIRM</name>
<comment type="caution">
    <text evidence="2">The sequence shown here is derived from an EMBL/GenBank/DDBJ whole genome shotgun (WGS) entry which is preliminary data.</text>
</comment>